<dbReference type="WBParaSite" id="PSAMB.scaffold10473size4062.g33403.t1">
    <property type="protein sequence ID" value="PSAMB.scaffold10473size4062.g33403.t1"/>
    <property type="gene ID" value="PSAMB.scaffold10473size4062.g33403"/>
</dbReference>
<evidence type="ECO:0000256" key="1">
    <source>
        <dbReference type="ARBA" id="ARBA00022900"/>
    </source>
</evidence>
<feature type="signal peptide" evidence="3">
    <location>
        <begin position="1"/>
        <end position="18"/>
    </location>
</feature>
<keyword evidence="2" id="KW-1015">Disulfide bond</keyword>
<dbReference type="SUPFAM" id="SSF57567">
    <property type="entry name" value="Serine protease inhibitors"/>
    <property type="match status" value="1"/>
</dbReference>
<name>A0A914UIU1_9BILA</name>
<keyword evidence="3" id="KW-0732">Signal</keyword>
<organism evidence="5 6">
    <name type="scientific">Plectus sambesii</name>
    <dbReference type="NCBI Taxonomy" id="2011161"/>
    <lineage>
        <taxon>Eukaryota</taxon>
        <taxon>Metazoa</taxon>
        <taxon>Ecdysozoa</taxon>
        <taxon>Nematoda</taxon>
        <taxon>Chromadorea</taxon>
        <taxon>Plectida</taxon>
        <taxon>Plectina</taxon>
        <taxon>Plectoidea</taxon>
        <taxon>Plectidae</taxon>
        <taxon>Plectus</taxon>
    </lineage>
</organism>
<keyword evidence="5" id="KW-1185">Reference proteome</keyword>
<dbReference type="InterPro" id="IPR000742">
    <property type="entry name" value="EGF"/>
</dbReference>
<accession>A0A914UIU1</accession>
<dbReference type="GO" id="GO:0004867">
    <property type="term" value="F:serine-type endopeptidase inhibitor activity"/>
    <property type="evidence" value="ECO:0007669"/>
    <property type="project" value="UniProtKB-KW"/>
</dbReference>
<dbReference type="SMART" id="SM00181">
    <property type="entry name" value="EGF"/>
    <property type="match status" value="2"/>
</dbReference>
<dbReference type="InterPro" id="IPR036084">
    <property type="entry name" value="Ser_inhib-like_sf"/>
</dbReference>
<dbReference type="AlphaFoldDB" id="A0A914UIU1"/>
<dbReference type="InterPro" id="IPR051368">
    <property type="entry name" value="SerProtInhib-TIL_Domain"/>
</dbReference>
<feature type="domain" description="EGF-like" evidence="4">
    <location>
        <begin position="52"/>
        <end position="93"/>
    </location>
</feature>
<evidence type="ECO:0000313" key="6">
    <source>
        <dbReference type="WBParaSite" id="PSAMB.scaffold10473size4062.g33403.t1"/>
    </source>
</evidence>
<evidence type="ECO:0000259" key="4">
    <source>
        <dbReference type="SMART" id="SM00181"/>
    </source>
</evidence>
<reference evidence="6" key="1">
    <citation type="submission" date="2022-11" db="UniProtKB">
        <authorList>
            <consortium name="WormBaseParasite"/>
        </authorList>
    </citation>
    <scope>IDENTIFICATION</scope>
</reference>
<keyword evidence="1" id="KW-0646">Protease inhibitor</keyword>
<dbReference type="Gene3D" id="2.10.25.10">
    <property type="entry name" value="Laminin"/>
    <property type="match status" value="2"/>
</dbReference>
<dbReference type="PANTHER" id="PTHR23259:SF82">
    <property type="entry name" value="SERINE PROTEASE INHIBITOR 1 PROTEIN"/>
    <property type="match status" value="1"/>
</dbReference>
<protein>
    <submittedName>
        <fullName evidence="6">EGF-like domain-containing protein</fullName>
    </submittedName>
</protein>
<evidence type="ECO:0000256" key="2">
    <source>
        <dbReference type="ARBA" id="ARBA00023157"/>
    </source>
</evidence>
<proteinExistence type="predicted"/>
<evidence type="ECO:0000313" key="5">
    <source>
        <dbReference type="Proteomes" id="UP000887566"/>
    </source>
</evidence>
<evidence type="ECO:0000256" key="3">
    <source>
        <dbReference type="SAM" id="SignalP"/>
    </source>
</evidence>
<dbReference type="PANTHER" id="PTHR23259">
    <property type="entry name" value="RIDDLE"/>
    <property type="match status" value="1"/>
</dbReference>
<feature type="domain" description="EGF-like" evidence="4">
    <location>
        <begin position="144"/>
        <end position="190"/>
    </location>
</feature>
<feature type="chain" id="PRO_5037181041" evidence="3">
    <location>
        <begin position="19"/>
        <end position="203"/>
    </location>
</feature>
<sequence>MNAKTFVLLAVIAANAYAIPIVSDLLFVGKCDKKGETDCGLVPVSLRCEKIGCEHTNVCAHVCTSVLDSLIDTLTGQCVCRQGYYRDQNGRCISRETCLDATVGGRKRREALPMPISSLDCLTDNAIRERCPSVLSVSTRCEKKCDDPETEVCVNVCLGLPSLLGNLVTTIAGQCVCEQGYYRDRNGLCISLETCLDANVSSD</sequence>
<keyword evidence="1" id="KW-0722">Serine protease inhibitor</keyword>
<dbReference type="Proteomes" id="UP000887566">
    <property type="component" value="Unplaced"/>
</dbReference>